<comment type="caution">
    <text evidence="4">The sequence shown here is derived from an EMBL/GenBank/DDBJ whole genome shotgun (WGS) entry which is preliminary data.</text>
</comment>
<dbReference type="InterPro" id="IPR036318">
    <property type="entry name" value="FAD-bd_PCMH-like_sf"/>
</dbReference>
<dbReference type="PANTHER" id="PTHR13878">
    <property type="entry name" value="GULONOLACTONE OXIDASE"/>
    <property type="match status" value="1"/>
</dbReference>
<name>A0A175WHS8_9PEZI</name>
<dbReference type="Pfam" id="PF08031">
    <property type="entry name" value="BBE"/>
    <property type="match status" value="1"/>
</dbReference>
<dbReference type="GO" id="GO:0071949">
    <property type="term" value="F:FAD binding"/>
    <property type="evidence" value="ECO:0007669"/>
    <property type="project" value="InterPro"/>
</dbReference>
<keyword evidence="5" id="KW-1185">Reference proteome</keyword>
<dbReference type="EMBL" id="LCTW02000002">
    <property type="protein sequence ID" value="KXX83266.1"/>
    <property type="molecule type" value="Genomic_DNA"/>
</dbReference>
<reference evidence="4 5" key="1">
    <citation type="journal article" date="2016" name="Genome Announc.">
        <title>Genome Sequence of Madurella mycetomatis mm55, Isolated from a Human Mycetoma Case in Sudan.</title>
        <authorList>
            <person name="Smit S."/>
            <person name="Derks M.F."/>
            <person name="Bervoets S."/>
            <person name="Fahal A."/>
            <person name="van Leeuwen W."/>
            <person name="van Belkum A."/>
            <person name="van de Sande W.W."/>
        </authorList>
    </citation>
    <scope>NUCLEOTIDE SEQUENCE [LARGE SCALE GENOMIC DNA]</scope>
    <source>
        <strain evidence="5">mm55</strain>
    </source>
</reference>
<evidence type="ECO:0000259" key="3">
    <source>
        <dbReference type="PROSITE" id="PS51387"/>
    </source>
</evidence>
<dbReference type="VEuPathDB" id="FungiDB:MMYC01_200213"/>
<evidence type="ECO:0000256" key="2">
    <source>
        <dbReference type="ARBA" id="ARBA00023002"/>
    </source>
</evidence>
<dbReference type="STRING" id="100816.A0A175WHS8"/>
<dbReference type="AlphaFoldDB" id="A0A175WHS8"/>
<dbReference type="OrthoDB" id="9983560at2759"/>
<dbReference type="PANTHER" id="PTHR13878:SF91">
    <property type="entry name" value="FAD BINDING DOMAIN PROTEIN (AFU_ORTHOLOGUE AFUA_6G12070)-RELATED"/>
    <property type="match status" value="1"/>
</dbReference>
<dbReference type="InterPro" id="IPR016169">
    <property type="entry name" value="FAD-bd_PCMH_sub2"/>
</dbReference>
<gene>
    <name evidence="4" type="ORF">MMYC01_200213</name>
</gene>
<dbReference type="SUPFAM" id="SSF56176">
    <property type="entry name" value="FAD-binding/transporter-associated domain-like"/>
    <property type="match status" value="1"/>
</dbReference>
<evidence type="ECO:0000256" key="1">
    <source>
        <dbReference type="ARBA" id="ARBA00005466"/>
    </source>
</evidence>
<keyword evidence="2" id="KW-0560">Oxidoreductase</keyword>
<comment type="similarity">
    <text evidence="1">Belongs to the oxygen-dependent FAD-linked oxidoreductase family.</text>
</comment>
<evidence type="ECO:0000313" key="4">
    <source>
        <dbReference type="EMBL" id="KXX83266.1"/>
    </source>
</evidence>
<sequence>MSFLSKAFGAASAAGLVLPIVLLLVGGPTSWQLPLCTCVDGDSCWPSLSQWQELNASLDGRLIASVPPASVCHEPNLDTAQCTSVQEAWVWPEIHESWPGGIQSPYWQNSSCDPFSSAETPCTLGHSVSYAINVTTAEDVIRGLSFARKHSLRVVIKNTGHDYMGKSAGKSALALWTHHLRSVDVLDYSSAEYTGPAIRMGAGVRGFEAYTAASGHGLCVVGGFCPTVGIVGGYTQGGGHGPMSSQYGLGADQTLEWEVITPTGEHIVATPQQHSDLYWALSGGGPGTYGVVLSLTVRAHPDGPTGGASLAFSTAGIEKDDFWAFFKAWHDLLPSLVDAGGTAGYAVTKDAFFIAPITAPGWSQQQVSDFMAPLVENLDRLDVEYALEVTSSPTFLEHYTKYGGPMPRGPYTIHHLFGSRMIPRAALQENGTALIGTIRSIIEETDGFLGFVALDVSQSASRKSVAQNAVLPAWRDTLVTVLVQSTWNFSAPRSDGQRRADEITNVIVPKLTELTPGSGTYLNEADFQLKTWKEDFYGANYERLQAIKQKYDPEGVLYGPTTVGSDVWSVDMDGRLCKRWADGFQSPGLVRTSLLRALASLKSPARWRELDNRIRAGISRFRVFPESPDGRKSEL</sequence>
<dbReference type="Proteomes" id="UP000078237">
    <property type="component" value="Unassembled WGS sequence"/>
</dbReference>
<organism evidence="4 5">
    <name type="scientific">Madurella mycetomatis</name>
    <dbReference type="NCBI Taxonomy" id="100816"/>
    <lineage>
        <taxon>Eukaryota</taxon>
        <taxon>Fungi</taxon>
        <taxon>Dikarya</taxon>
        <taxon>Ascomycota</taxon>
        <taxon>Pezizomycotina</taxon>
        <taxon>Sordariomycetes</taxon>
        <taxon>Sordariomycetidae</taxon>
        <taxon>Sordariales</taxon>
        <taxon>Sordariales incertae sedis</taxon>
        <taxon>Madurella</taxon>
    </lineage>
</organism>
<dbReference type="InterPro" id="IPR012951">
    <property type="entry name" value="BBE"/>
</dbReference>
<proteinExistence type="inferred from homology"/>
<accession>A0A175WHS8</accession>
<evidence type="ECO:0000313" key="5">
    <source>
        <dbReference type="Proteomes" id="UP000078237"/>
    </source>
</evidence>
<dbReference type="PROSITE" id="PS51387">
    <property type="entry name" value="FAD_PCMH"/>
    <property type="match status" value="1"/>
</dbReference>
<dbReference type="InterPro" id="IPR050432">
    <property type="entry name" value="FAD-linked_Oxidoreductases_BP"/>
</dbReference>
<dbReference type="Pfam" id="PF01565">
    <property type="entry name" value="FAD_binding_4"/>
    <property type="match status" value="1"/>
</dbReference>
<protein>
    <submittedName>
        <fullName evidence="4">6-hydroxy-D-nicotine oxidase</fullName>
    </submittedName>
</protein>
<dbReference type="InterPro" id="IPR006094">
    <property type="entry name" value="Oxid_FAD_bind_N"/>
</dbReference>
<dbReference type="Gene3D" id="3.30.465.10">
    <property type="match status" value="2"/>
</dbReference>
<dbReference type="GO" id="GO:0016491">
    <property type="term" value="F:oxidoreductase activity"/>
    <property type="evidence" value="ECO:0007669"/>
    <property type="project" value="UniProtKB-KW"/>
</dbReference>
<feature type="domain" description="FAD-binding PCMH-type" evidence="3">
    <location>
        <begin position="123"/>
        <end position="302"/>
    </location>
</feature>
<dbReference type="InterPro" id="IPR016166">
    <property type="entry name" value="FAD-bd_PCMH"/>
</dbReference>